<dbReference type="Proteomes" id="UP001248709">
    <property type="component" value="Unassembled WGS sequence"/>
</dbReference>
<dbReference type="RefSeq" id="WP_312001213.1">
    <property type="nucleotide sequence ID" value="NZ_JAUSUY010000014.1"/>
</dbReference>
<proteinExistence type="predicted"/>
<evidence type="ECO:0000256" key="1">
    <source>
        <dbReference type="SAM" id="MobiDB-lite"/>
    </source>
</evidence>
<evidence type="ECO:0000313" key="2">
    <source>
        <dbReference type="EMBL" id="MDT3427821.1"/>
    </source>
</evidence>
<accession>A0ABU3HAM8</accession>
<feature type="compositionally biased region" description="Basic and acidic residues" evidence="1">
    <location>
        <begin position="17"/>
        <end position="26"/>
    </location>
</feature>
<name>A0ABU3HAM8_9BACL</name>
<protein>
    <submittedName>
        <fullName evidence="2">Uncharacterized protein</fullName>
    </submittedName>
</protein>
<keyword evidence="3" id="KW-1185">Reference proteome</keyword>
<organism evidence="2 3">
    <name type="scientific">Paenibacillus forsythiae</name>
    <dbReference type="NCBI Taxonomy" id="365616"/>
    <lineage>
        <taxon>Bacteria</taxon>
        <taxon>Bacillati</taxon>
        <taxon>Bacillota</taxon>
        <taxon>Bacilli</taxon>
        <taxon>Bacillales</taxon>
        <taxon>Paenibacillaceae</taxon>
        <taxon>Paenibacillus</taxon>
    </lineage>
</organism>
<sequence>MGPPGEAAVPSGPGGGRRPDAGERSAVKRVPPSAIAEGTTSGYPH</sequence>
<feature type="region of interest" description="Disordered" evidence="1">
    <location>
        <begin position="1"/>
        <end position="45"/>
    </location>
</feature>
<evidence type="ECO:0000313" key="3">
    <source>
        <dbReference type="Proteomes" id="UP001248709"/>
    </source>
</evidence>
<comment type="caution">
    <text evidence="2">The sequence shown here is derived from an EMBL/GenBank/DDBJ whole genome shotgun (WGS) entry which is preliminary data.</text>
</comment>
<dbReference type="EMBL" id="JAUSUY010000014">
    <property type="protein sequence ID" value="MDT3427821.1"/>
    <property type="molecule type" value="Genomic_DNA"/>
</dbReference>
<gene>
    <name evidence="2" type="ORF">J2Z22_003397</name>
</gene>
<reference evidence="2 3" key="1">
    <citation type="submission" date="2023-07" db="EMBL/GenBank/DDBJ databases">
        <title>Genomic Encyclopedia of Type Strains, Phase IV (KMG-IV): sequencing the most valuable type-strain genomes for metagenomic binning, comparative biology and taxonomic classification.</title>
        <authorList>
            <person name="Goeker M."/>
        </authorList>
    </citation>
    <scope>NUCLEOTIDE SEQUENCE [LARGE SCALE GENOMIC DNA]</scope>
    <source>
        <strain evidence="2 3">T98</strain>
    </source>
</reference>